<proteinExistence type="predicted"/>
<reference evidence="1 2" key="1">
    <citation type="journal article" date="2015" name="Geomicrobiol. J.">
        <title>Caldisalinibacter kiritimatiensis gen. nov., sp. nov., a moderately thermohalophilic thiosulfate-reducing bacterium from a hypersaline microbial mat.</title>
        <authorList>
            <person name="Ben Hania W."/>
            <person name="Joseph M."/>
            <person name="Fiebig A."/>
            <person name="Bunk B."/>
            <person name="Klenk H.-P."/>
            <person name="Fardeau M.-L."/>
            <person name="Spring S."/>
        </authorList>
    </citation>
    <scope>NUCLEOTIDE SEQUENCE [LARGE SCALE GENOMIC DNA]</scope>
    <source>
        <strain evidence="1 2">L21-TH-D2</strain>
    </source>
</reference>
<protein>
    <submittedName>
        <fullName evidence="1">Uncharacterized protein</fullName>
    </submittedName>
</protein>
<evidence type="ECO:0000313" key="1">
    <source>
        <dbReference type="EMBL" id="EOD01444.1"/>
    </source>
</evidence>
<accession>R1CXX4</accession>
<comment type="caution">
    <text evidence="1">The sequence shown here is derived from an EMBL/GenBank/DDBJ whole genome shotgun (WGS) entry which is preliminary data.</text>
</comment>
<dbReference type="EMBL" id="ARZA01000058">
    <property type="protein sequence ID" value="EOD01444.1"/>
    <property type="molecule type" value="Genomic_DNA"/>
</dbReference>
<organism evidence="1 2">
    <name type="scientific">Caldisalinibacter kiritimatiensis</name>
    <dbReference type="NCBI Taxonomy" id="1304284"/>
    <lineage>
        <taxon>Bacteria</taxon>
        <taxon>Bacillati</taxon>
        <taxon>Bacillota</taxon>
        <taxon>Tissierellia</taxon>
        <taxon>Tissierellales</taxon>
        <taxon>Thermohalobacteraceae</taxon>
        <taxon>Caldisalinibacter</taxon>
    </lineage>
</organism>
<name>R1CXX4_9FIRM</name>
<keyword evidence="2" id="KW-1185">Reference proteome</keyword>
<dbReference type="STRING" id="1304284.L21TH_0491"/>
<evidence type="ECO:0000313" key="2">
    <source>
        <dbReference type="Proteomes" id="UP000013378"/>
    </source>
</evidence>
<dbReference type="AlphaFoldDB" id="R1CXX4"/>
<sequence>MFYTWHLKEEKLRKIFCNSIEITKPNIIEKVMNFLPAALMLVLPVPLPNPYIKCYIKTRELPESFIQKYILKSTC</sequence>
<gene>
    <name evidence="1" type="ORF">L21TH_0491</name>
</gene>
<dbReference type="Proteomes" id="UP000013378">
    <property type="component" value="Unassembled WGS sequence"/>
</dbReference>